<dbReference type="PROSITE" id="PS50011">
    <property type="entry name" value="PROTEIN_KINASE_DOM"/>
    <property type="match status" value="1"/>
</dbReference>
<dbReference type="Pfam" id="PF14381">
    <property type="entry name" value="EDR1_CTR1_ARMC3_pept"/>
    <property type="match status" value="1"/>
</dbReference>
<evidence type="ECO:0000256" key="1">
    <source>
        <dbReference type="ARBA" id="ARBA00004370"/>
    </source>
</evidence>
<feature type="domain" description="Protein kinase" evidence="14">
    <location>
        <begin position="586"/>
        <end position="823"/>
    </location>
</feature>
<evidence type="ECO:0000259" key="14">
    <source>
        <dbReference type="PROSITE" id="PS50011"/>
    </source>
</evidence>
<dbReference type="InterPro" id="IPR008271">
    <property type="entry name" value="Ser/Thr_kinase_AS"/>
</dbReference>
<keyword evidence="6 12" id="KW-0547">Nucleotide-binding</keyword>
<evidence type="ECO:0000256" key="7">
    <source>
        <dbReference type="ARBA" id="ARBA00022777"/>
    </source>
</evidence>
<dbReference type="PRINTS" id="PR00109">
    <property type="entry name" value="TYRKINASE"/>
</dbReference>
<dbReference type="OrthoDB" id="7537227at2759"/>
<keyword evidence="4" id="KW-0723">Serine/threonine-protein kinase</keyword>
<feature type="region of interest" description="Disordered" evidence="13">
    <location>
        <begin position="1"/>
        <end position="69"/>
    </location>
</feature>
<evidence type="ECO:0000313" key="16">
    <source>
        <dbReference type="Proteomes" id="UP000095767"/>
    </source>
</evidence>
<dbReference type="GO" id="GO:0005524">
    <property type="term" value="F:ATP binding"/>
    <property type="evidence" value="ECO:0007669"/>
    <property type="project" value="UniProtKB-UniRule"/>
</dbReference>
<dbReference type="InterPro" id="IPR055164">
    <property type="entry name" value="EDR1/CTR1/ARMC3-like_pept-like"/>
</dbReference>
<dbReference type="PANTHER" id="PTHR44329">
    <property type="entry name" value="SERINE/THREONINE-PROTEIN KINASE TNNI3K-RELATED"/>
    <property type="match status" value="1"/>
</dbReference>
<accession>A0A1E5VD63</accession>
<dbReference type="SUPFAM" id="SSF56112">
    <property type="entry name" value="Protein kinase-like (PK-like)"/>
    <property type="match status" value="1"/>
</dbReference>
<evidence type="ECO:0000256" key="11">
    <source>
        <dbReference type="ARBA" id="ARBA00048679"/>
    </source>
</evidence>
<dbReference type="InterPro" id="IPR017441">
    <property type="entry name" value="Protein_kinase_ATP_BS"/>
</dbReference>
<keyword evidence="5" id="KW-0808">Transferase</keyword>
<evidence type="ECO:0000256" key="12">
    <source>
        <dbReference type="PROSITE-ProRule" id="PRU10141"/>
    </source>
</evidence>
<evidence type="ECO:0000256" key="5">
    <source>
        <dbReference type="ARBA" id="ARBA00022679"/>
    </source>
</evidence>
<evidence type="ECO:0000256" key="9">
    <source>
        <dbReference type="ARBA" id="ARBA00023136"/>
    </source>
</evidence>
<keyword evidence="7 15" id="KW-0418">Kinase</keyword>
<dbReference type="Gene3D" id="1.10.510.10">
    <property type="entry name" value="Transferase(Phosphotransferase) domain 1"/>
    <property type="match status" value="1"/>
</dbReference>
<dbReference type="FunFam" id="1.10.510.10:FF:000476">
    <property type="entry name" value="PAS domain-containing protein tyrosine kinase family protein"/>
    <property type="match status" value="1"/>
</dbReference>
<dbReference type="Pfam" id="PF07714">
    <property type="entry name" value="PK_Tyr_Ser-Thr"/>
    <property type="match status" value="1"/>
</dbReference>
<dbReference type="Proteomes" id="UP000095767">
    <property type="component" value="Unassembled WGS sequence"/>
</dbReference>
<organism evidence="15 16">
    <name type="scientific">Dichanthelium oligosanthes</name>
    <dbReference type="NCBI Taxonomy" id="888268"/>
    <lineage>
        <taxon>Eukaryota</taxon>
        <taxon>Viridiplantae</taxon>
        <taxon>Streptophyta</taxon>
        <taxon>Embryophyta</taxon>
        <taxon>Tracheophyta</taxon>
        <taxon>Spermatophyta</taxon>
        <taxon>Magnoliopsida</taxon>
        <taxon>Liliopsida</taxon>
        <taxon>Poales</taxon>
        <taxon>Poaceae</taxon>
        <taxon>PACMAD clade</taxon>
        <taxon>Panicoideae</taxon>
        <taxon>Panicodae</taxon>
        <taxon>Paniceae</taxon>
        <taxon>Dichantheliinae</taxon>
        <taxon>Dichanthelium</taxon>
    </lineage>
</organism>
<dbReference type="PANTHER" id="PTHR44329:SF302">
    <property type="entry name" value="SERINE_THREONINE-PROTEIN KINASE SIS8-RELATED"/>
    <property type="match status" value="1"/>
</dbReference>
<comment type="catalytic activity">
    <reaction evidence="10">
        <text>L-threonyl-[protein] + ATP = O-phospho-L-threonyl-[protein] + ADP + H(+)</text>
        <dbReference type="Rhea" id="RHEA:46608"/>
        <dbReference type="Rhea" id="RHEA-COMP:11060"/>
        <dbReference type="Rhea" id="RHEA-COMP:11605"/>
        <dbReference type="ChEBI" id="CHEBI:15378"/>
        <dbReference type="ChEBI" id="CHEBI:30013"/>
        <dbReference type="ChEBI" id="CHEBI:30616"/>
        <dbReference type="ChEBI" id="CHEBI:61977"/>
        <dbReference type="ChEBI" id="CHEBI:456216"/>
        <dbReference type="EC" id="2.7.11.1"/>
    </reaction>
</comment>
<proteinExistence type="inferred from homology"/>
<dbReference type="InterPro" id="IPR001245">
    <property type="entry name" value="Ser-Thr/Tyr_kinase_cat_dom"/>
</dbReference>
<dbReference type="CDD" id="cd13999">
    <property type="entry name" value="STKc_MAP3K-like"/>
    <property type="match status" value="1"/>
</dbReference>
<dbReference type="PROSITE" id="PS00108">
    <property type="entry name" value="PROTEIN_KINASE_ST"/>
    <property type="match status" value="1"/>
</dbReference>
<feature type="compositionally biased region" description="Basic residues" evidence="13">
    <location>
        <begin position="1"/>
        <end position="12"/>
    </location>
</feature>
<evidence type="ECO:0000256" key="2">
    <source>
        <dbReference type="ARBA" id="ARBA00010507"/>
    </source>
</evidence>
<evidence type="ECO:0000256" key="4">
    <source>
        <dbReference type="ARBA" id="ARBA00022527"/>
    </source>
</evidence>
<evidence type="ECO:0000256" key="10">
    <source>
        <dbReference type="ARBA" id="ARBA00047899"/>
    </source>
</evidence>
<keyword evidence="8 12" id="KW-0067">ATP-binding</keyword>
<comment type="similarity">
    <text evidence="2">Belongs to the protein kinase superfamily. TKL Ser/Thr protein kinase family. RAF subfamily.</text>
</comment>
<comment type="caution">
    <text evidence="15">The sequence shown here is derived from an EMBL/GenBank/DDBJ whole genome shotgun (WGS) entry which is preliminary data.</text>
</comment>
<gene>
    <name evidence="15" type="ORF">BAE44_0015985</name>
</gene>
<feature type="compositionally biased region" description="Pro residues" evidence="13">
    <location>
        <begin position="37"/>
        <end position="48"/>
    </location>
</feature>
<feature type="compositionally biased region" description="Low complexity" evidence="13">
    <location>
        <begin position="49"/>
        <end position="69"/>
    </location>
</feature>
<evidence type="ECO:0000256" key="13">
    <source>
        <dbReference type="SAM" id="MobiDB-lite"/>
    </source>
</evidence>
<keyword evidence="9" id="KW-0472">Membrane</keyword>
<dbReference type="AlphaFoldDB" id="A0A1E5VD63"/>
<reference evidence="15 16" key="1">
    <citation type="submission" date="2016-09" db="EMBL/GenBank/DDBJ databases">
        <title>The draft genome of Dichanthelium oligosanthes: A C3 panicoid grass species.</title>
        <authorList>
            <person name="Studer A.J."/>
            <person name="Schnable J.C."/>
            <person name="Brutnell T.P."/>
        </authorList>
    </citation>
    <scope>NUCLEOTIDE SEQUENCE [LARGE SCALE GENOMIC DNA]</scope>
    <source>
        <strain evidence="16">cv. Kellogg 1175</strain>
        <tissue evidence="15">Leaf</tissue>
    </source>
</reference>
<comment type="subcellular location">
    <subcellularLocation>
        <location evidence="1">Membrane</location>
    </subcellularLocation>
</comment>
<dbReference type="InterPro" id="IPR051681">
    <property type="entry name" value="Ser/Thr_Kinases-Pseudokinases"/>
</dbReference>
<keyword evidence="16" id="KW-1185">Reference proteome</keyword>
<dbReference type="GO" id="GO:0016020">
    <property type="term" value="C:membrane"/>
    <property type="evidence" value="ECO:0007669"/>
    <property type="project" value="UniProtKB-SubCell"/>
</dbReference>
<evidence type="ECO:0000256" key="3">
    <source>
        <dbReference type="ARBA" id="ARBA00012513"/>
    </source>
</evidence>
<dbReference type="STRING" id="888268.A0A1E5VD63"/>
<dbReference type="PROSITE" id="PS00107">
    <property type="entry name" value="PROTEIN_KINASE_ATP"/>
    <property type="match status" value="1"/>
</dbReference>
<evidence type="ECO:0000313" key="15">
    <source>
        <dbReference type="EMBL" id="OEL22997.1"/>
    </source>
</evidence>
<evidence type="ECO:0000256" key="8">
    <source>
        <dbReference type="ARBA" id="ARBA00022840"/>
    </source>
</evidence>
<dbReference type="InterPro" id="IPR000719">
    <property type="entry name" value="Prot_kinase_dom"/>
</dbReference>
<dbReference type="Gene3D" id="3.30.200.20">
    <property type="entry name" value="Phosphorylase Kinase, domain 1"/>
    <property type="match status" value="1"/>
</dbReference>
<comment type="catalytic activity">
    <reaction evidence="11">
        <text>L-seryl-[protein] + ATP = O-phospho-L-seryl-[protein] + ADP + H(+)</text>
        <dbReference type="Rhea" id="RHEA:17989"/>
        <dbReference type="Rhea" id="RHEA-COMP:9863"/>
        <dbReference type="Rhea" id="RHEA-COMP:11604"/>
        <dbReference type="ChEBI" id="CHEBI:15378"/>
        <dbReference type="ChEBI" id="CHEBI:29999"/>
        <dbReference type="ChEBI" id="CHEBI:30616"/>
        <dbReference type="ChEBI" id="CHEBI:83421"/>
        <dbReference type="ChEBI" id="CHEBI:456216"/>
        <dbReference type="EC" id="2.7.11.1"/>
    </reaction>
</comment>
<dbReference type="FunFam" id="3.30.200.20:FF:000060">
    <property type="entry name" value="Serine/threonine-protein kinase isoform 1"/>
    <property type="match status" value="1"/>
</dbReference>
<sequence length="823" mass="89585">MSRMKHLLRKLHLPGGGGGGAGAAPDHHRPRHRCSRHPPPPPPPPPPVVVAAAGAAEPPQPAATPASAVTVAPAAGAGEPRGLGAEAATTRLEEDYQVRLALAISASDHPGLVDADSVQIRAAELISLGAGGHDRSPAGALSARYWNHSVVNYDEQLPDGFYDVCGAQLHPGFQAKFPSLDYLRAVPPGRDVAFLVILVDRERDTALKRMEDRAAALALQTRAQHGGAASAELAQKIAGLVVDALGGLVEDADGMNREWSIKSRELSRQLNSVVLPLGSLRVGLSRHRSLLFKVLADRVNLPCKLVKGICYTGTDEGAVNLVKVDFDSTEFIIDLMGAPGTLIPSDISGSQFQDSNNSQLGSDAIEESVAELCLALEQINSGYENRNDIGGSSSDHSSILALTSNLADLSQAELKQNVISENDLEGDISKHVKVNDVSNYVVPEVVDPQFAQNLHDLLLESGALLPADLLHDQNSHNIHDKESGWLLVAQTRQNLPNGFVAKNSSTPYENALRHAENTEEIIRDLDLYDHNNSAISNEDQRVAEDSLLNMSGSSNGNLDKLSWSSTKTISSIIDDVAEYEIPWEDLDIGERIGLGSYGEVYHADWNGTEVAVKKFLDQDLSGVSLEQFKCEVRIMSRLRHPNVVLFLGYVTQAPNLSILTEYLPRGSLYRLLHRPNSQIDEVRRLKMALDVAKGMNYLHSSHPTIVHRDLKSPNLLVDKNWVVKVSDFGMSRLKHHTFLSSKSTAGTPEWMAPEVLRNEPSNEKCDVYSFGVILWELATMRVPWSGLNPMQVVGAVGFQNRRLDIPKEVDPQVASIISSCWDK</sequence>
<name>A0A1E5VD63_9POAL</name>
<dbReference type="EMBL" id="LWDX02043832">
    <property type="protein sequence ID" value="OEL22997.1"/>
    <property type="molecule type" value="Genomic_DNA"/>
</dbReference>
<dbReference type="InterPro" id="IPR011009">
    <property type="entry name" value="Kinase-like_dom_sf"/>
</dbReference>
<dbReference type="SMART" id="SM00220">
    <property type="entry name" value="S_TKc"/>
    <property type="match status" value="1"/>
</dbReference>
<evidence type="ECO:0000256" key="6">
    <source>
        <dbReference type="ARBA" id="ARBA00022741"/>
    </source>
</evidence>
<protein>
    <recommendedName>
        <fullName evidence="3">non-specific serine/threonine protein kinase</fullName>
        <ecNumber evidence="3">2.7.11.1</ecNumber>
    </recommendedName>
</protein>
<feature type="binding site" evidence="12">
    <location>
        <position position="614"/>
    </location>
    <ligand>
        <name>ATP</name>
        <dbReference type="ChEBI" id="CHEBI:30616"/>
    </ligand>
</feature>
<dbReference type="GO" id="GO:0004674">
    <property type="term" value="F:protein serine/threonine kinase activity"/>
    <property type="evidence" value="ECO:0007669"/>
    <property type="project" value="UniProtKB-KW"/>
</dbReference>
<dbReference type="EC" id="2.7.11.1" evidence="3"/>